<organism evidence="12 13">
    <name type="scientific">Rhizopogon vesiculosus</name>
    <dbReference type="NCBI Taxonomy" id="180088"/>
    <lineage>
        <taxon>Eukaryota</taxon>
        <taxon>Fungi</taxon>
        <taxon>Dikarya</taxon>
        <taxon>Basidiomycota</taxon>
        <taxon>Agaricomycotina</taxon>
        <taxon>Agaricomycetes</taxon>
        <taxon>Agaricomycetidae</taxon>
        <taxon>Boletales</taxon>
        <taxon>Suillineae</taxon>
        <taxon>Rhizopogonaceae</taxon>
        <taxon>Rhizopogon</taxon>
    </lineage>
</organism>
<reference evidence="12 13" key="1">
    <citation type="submission" date="2016-03" db="EMBL/GenBank/DDBJ databases">
        <title>Comparative genomics of the ectomycorrhizal sister species Rhizopogon vinicolor and Rhizopogon vesiculosus (Basidiomycota: Boletales) reveals a divergence of the mating type B locus.</title>
        <authorList>
            <person name="Mujic A.B."/>
            <person name="Kuo A."/>
            <person name="Tritt A."/>
            <person name="Lipzen A."/>
            <person name="Chen C."/>
            <person name="Johnson J."/>
            <person name="Sharma A."/>
            <person name="Barry K."/>
            <person name="Grigoriev I.V."/>
            <person name="Spatafora J.W."/>
        </authorList>
    </citation>
    <scope>NUCLEOTIDE SEQUENCE [LARGE SCALE GENOMIC DNA]</scope>
    <source>
        <strain evidence="12 13">AM-OR11-056</strain>
    </source>
</reference>
<feature type="compositionally biased region" description="Polar residues" evidence="9">
    <location>
        <begin position="633"/>
        <end position="643"/>
    </location>
</feature>
<dbReference type="EMBL" id="LVVM01004957">
    <property type="protein sequence ID" value="OJA11720.1"/>
    <property type="molecule type" value="Genomic_DNA"/>
</dbReference>
<comment type="similarity">
    <text evidence="2">Belongs to the COG2 family.</text>
</comment>
<dbReference type="GO" id="GO:0000139">
    <property type="term" value="C:Golgi membrane"/>
    <property type="evidence" value="ECO:0007669"/>
    <property type="project" value="UniProtKB-SubCell"/>
</dbReference>
<evidence type="ECO:0000256" key="6">
    <source>
        <dbReference type="ARBA" id="ARBA00023034"/>
    </source>
</evidence>
<dbReference type="PANTHER" id="PTHR12961">
    <property type="entry name" value="CONSERVED OLIGOMERIC GOLGI COMPLEX COMPONENT 2"/>
    <property type="match status" value="1"/>
</dbReference>
<comment type="subcellular location">
    <subcellularLocation>
        <location evidence="1">Golgi apparatus membrane</location>
        <topology evidence="1">Peripheral membrane protein</topology>
    </subcellularLocation>
</comment>
<dbReference type="STRING" id="180088.A0A1J8QEF9"/>
<feature type="region of interest" description="Disordered" evidence="9">
    <location>
        <begin position="633"/>
        <end position="653"/>
    </location>
</feature>
<keyword evidence="4" id="KW-0813">Transport</keyword>
<evidence type="ECO:0000256" key="1">
    <source>
        <dbReference type="ARBA" id="ARBA00004395"/>
    </source>
</evidence>
<evidence type="ECO:0000256" key="2">
    <source>
        <dbReference type="ARBA" id="ARBA00007603"/>
    </source>
</evidence>
<dbReference type="GO" id="GO:0006891">
    <property type="term" value="P:intra-Golgi vesicle-mediated transport"/>
    <property type="evidence" value="ECO:0007669"/>
    <property type="project" value="TreeGrafter"/>
</dbReference>
<proteinExistence type="inferred from homology"/>
<evidence type="ECO:0000313" key="12">
    <source>
        <dbReference type="EMBL" id="OJA11720.1"/>
    </source>
</evidence>
<feature type="domain" description="Conserved oligomeric Golgi complex subunit 2 N-terminal" evidence="10">
    <location>
        <begin position="48"/>
        <end position="119"/>
    </location>
</feature>
<evidence type="ECO:0000256" key="4">
    <source>
        <dbReference type="ARBA" id="ARBA00022448"/>
    </source>
</evidence>
<evidence type="ECO:0000313" key="13">
    <source>
        <dbReference type="Proteomes" id="UP000183567"/>
    </source>
</evidence>
<sequence>MSSRVFHEAGKSPDLYELDRLAEELVAREQAGPQSTTSTELPIYVPLSHNNPHLTADVFNVEEFLLSRSHTSLHDLRSELRDYLASLKEELVLLINDDYEAFISLSTDLRGEGSRLEKLKLPLNDLRKRISDSRTGLQATQDTIQETLDARTKLREEKALLHLLLKISESVTRLESLLLISQSNQITPSSLESRNSNYVFHLPGAAGQPIEAKSQGNRAKHLSRVTAEYTQLLYHMEKAKEEKCAFVDETRWRVDRIQSTLTSDLDHLFSAILGSSDLDRAKLYVDLTECLRIYDSLRLWRVAEEIMRRDVMQNFIKKTIFPDALATSLSPVLPHTPLPGLSARTESNGSALLPRTPYTPLTAFATKQDPFEASLVSGPVHLLDESNDALAKLYNQILRFIERDFGRIMVTAERVSLKAGSIKSHSSIALGEYHLGDTQQASTDSFEIMTNVVWAEIGRAIMDELGTVVFAPGNPSEFRKHHYTTQAFIRSLEFLAPSTHSVQAMRSHPVFIAFQRRWQLPVYFQLLWKEIVTKLEETLSSRILDPEAMNFTPGRDLFLTAQAADVFTAIASCWSAEVYIPDLADRFWKFTLQLLSRYREWLESSLPPAAGSPVKSAANITNEKACVSMGSSAITNPARSSTPGPAPEATSESTAVDEILLRQFATALVDIRTMITRVSNLWREEIIGLLPDTSTEDNMEEAVLEAALRIQLEQLDTVSASLCNRVTNILSRRCCDALLPVRSIPSQFRAMSNKRLPSEASYFVPTILRPVRSFFGISTGGGPGERLKDAFLKEVSTEVVESVCQRYMQYLTAMKKTEESLRRLKKGKKSTLSIFGSASAGKDDGKDEERIRVQMILDVEAFKAEGEALVVNMQSMDSFIVLDQMVRAELVDGDL</sequence>
<gene>
    <name evidence="12" type="ORF">AZE42_02088</name>
</gene>
<dbReference type="PANTHER" id="PTHR12961:SF0">
    <property type="entry name" value="CONSERVED OLIGOMERIC GOLGI COMPLEX SUBUNIT 2"/>
    <property type="match status" value="1"/>
</dbReference>
<dbReference type="GO" id="GO:0007030">
    <property type="term" value="P:Golgi organization"/>
    <property type="evidence" value="ECO:0007669"/>
    <property type="project" value="InterPro"/>
</dbReference>
<dbReference type="GO" id="GO:0017119">
    <property type="term" value="C:Golgi transport complex"/>
    <property type="evidence" value="ECO:0007669"/>
    <property type="project" value="TreeGrafter"/>
</dbReference>
<dbReference type="Pfam" id="PF12022">
    <property type="entry name" value="COG2_C"/>
    <property type="match status" value="1"/>
</dbReference>
<evidence type="ECO:0000259" key="10">
    <source>
        <dbReference type="Pfam" id="PF06148"/>
    </source>
</evidence>
<keyword evidence="13" id="KW-1185">Reference proteome</keyword>
<name>A0A1J8QEF9_9AGAM</name>
<dbReference type="AlphaFoldDB" id="A0A1J8QEF9"/>
<dbReference type="InterPro" id="IPR024602">
    <property type="entry name" value="COG_su2_N"/>
</dbReference>
<dbReference type="Proteomes" id="UP000183567">
    <property type="component" value="Unassembled WGS sequence"/>
</dbReference>
<feature type="domain" description="COG complex component COG2 C-terminal" evidence="11">
    <location>
        <begin position="516"/>
        <end position="859"/>
    </location>
</feature>
<evidence type="ECO:0000256" key="8">
    <source>
        <dbReference type="ARBA" id="ARBA00031344"/>
    </source>
</evidence>
<dbReference type="InterPro" id="IPR024603">
    <property type="entry name" value="COG_complex_COG2_C"/>
</dbReference>
<keyword evidence="6" id="KW-0333">Golgi apparatus</keyword>
<evidence type="ECO:0000256" key="9">
    <source>
        <dbReference type="SAM" id="MobiDB-lite"/>
    </source>
</evidence>
<keyword evidence="7" id="KW-0472">Membrane</keyword>
<accession>A0A1J8QEF9</accession>
<dbReference type="InterPro" id="IPR009316">
    <property type="entry name" value="COG2"/>
</dbReference>
<dbReference type="GO" id="GO:0015031">
    <property type="term" value="P:protein transport"/>
    <property type="evidence" value="ECO:0007669"/>
    <property type="project" value="UniProtKB-KW"/>
</dbReference>
<keyword evidence="5" id="KW-0653">Protein transport</keyword>
<protein>
    <recommendedName>
        <fullName evidence="3">Conserved oligomeric Golgi complex subunit 2</fullName>
    </recommendedName>
    <alternativeName>
        <fullName evidence="8">Component of oligomeric Golgi complex 2</fullName>
    </alternativeName>
</protein>
<dbReference type="OrthoDB" id="332281at2759"/>
<evidence type="ECO:0000259" key="11">
    <source>
        <dbReference type="Pfam" id="PF12022"/>
    </source>
</evidence>
<comment type="caution">
    <text evidence="12">The sequence shown here is derived from an EMBL/GenBank/DDBJ whole genome shotgun (WGS) entry which is preliminary data.</text>
</comment>
<evidence type="ECO:0000256" key="7">
    <source>
        <dbReference type="ARBA" id="ARBA00023136"/>
    </source>
</evidence>
<evidence type="ECO:0000256" key="5">
    <source>
        <dbReference type="ARBA" id="ARBA00022927"/>
    </source>
</evidence>
<dbReference type="Pfam" id="PF06148">
    <property type="entry name" value="COG2_N"/>
    <property type="match status" value="1"/>
</dbReference>
<evidence type="ECO:0000256" key="3">
    <source>
        <dbReference type="ARBA" id="ARBA00020977"/>
    </source>
</evidence>